<evidence type="ECO:0000256" key="3">
    <source>
        <dbReference type="ARBA" id="ARBA00005709"/>
    </source>
</evidence>
<dbReference type="Pfam" id="PF00669">
    <property type="entry name" value="Flagellin_N"/>
    <property type="match status" value="1"/>
</dbReference>
<evidence type="ECO:0000313" key="7">
    <source>
        <dbReference type="Proteomes" id="UP001156664"/>
    </source>
</evidence>
<keyword evidence="7" id="KW-1185">Reference proteome</keyword>
<keyword evidence="6" id="KW-0966">Cell projection</keyword>
<evidence type="ECO:0000313" key="6">
    <source>
        <dbReference type="EMBL" id="GLR26733.1"/>
    </source>
</evidence>
<evidence type="ECO:0000256" key="2">
    <source>
        <dbReference type="ARBA" id="ARBA00004613"/>
    </source>
</evidence>
<proteinExistence type="inferred from homology"/>
<dbReference type="InterPro" id="IPR001492">
    <property type="entry name" value="Flagellin"/>
</dbReference>
<dbReference type="NCBIfam" id="TIGR02550">
    <property type="entry name" value="flagell_flgL"/>
    <property type="match status" value="1"/>
</dbReference>
<sequence>MNIRVSTTQYFKTTTQRMTDQQAALSKLQSQLSTGVGVQKPSDDPLALATALGAQAAVKTIDAYQNNLKYVTNDLTQMDTTLGSASNVMQSIKDSMIQAGNASLSAADREVIARDLEGQIDELRGLANSQDAAGNFIFSGTYQDKKPFSMPGDAGYSTGSFLETTSQAAAQAVTGRSVQVSNGRTLDTNITGNDAFVNSKTGEDIFKTLTDAVALLRDPGYPNGQQGATPADTFAAAFRQKAGDVDQVFNDLQLARTKVGVRLREADTLSTINDAASTQQQTVATEAVGLDYAKAISELSQGQLQLQASQQSFASTSKLSLFNYL</sequence>
<feature type="domain" description="Flagellin N-terminal" evidence="5">
    <location>
        <begin position="5"/>
        <end position="141"/>
    </location>
</feature>
<dbReference type="Gene3D" id="1.20.1330.10">
    <property type="entry name" value="f41 fragment of flagellin, N-terminal domain"/>
    <property type="match status" value="1"/>
</dbReference>
<comment type="subcellular location">
    <subcellularLocation>
        <location evidence="1">Bacterial flagellum</location>
    </subcellularLocation>
    <subcellularLocation>
        <location evidence="2">Secreted</location>
    </subcellularLocation>
</comment>
<dbReference type="Proteomes" id="UP001156664">
    <property type="component" value="Unassembled WGS sequence"/>
</dbReference>
<comment type="caution">
    <text evidence="6">The sequence shown here is derived from an EMBL/GenBank/DDBJ whole genome shotgun (WGS) entry which is preliminary data.</text>
</comment>
<dbReference type="RefSeq" id="WP_284281385.1">
    <property type="nucleotide sequence ID" value="NZ_BSOJ01000017.1"/>
</dbReference>
<keyword evidence="4" id="KW-0975">Bacterial flagellum</keyword>
<protein>
    <submittedName>
        <fullName evidence="6">Flagellar hook-filament junction protein FlgL</fullName>
    </submittedName>
</protein>
<accession>A0ABQ5YQ47</accession>
<keyword evidence="6" id="KW-0969">Cilium</keyword>
<dbReference type="EMBL" id="BSOJ01000017">
    <property type="protein sequence ID" value="GLR26733.1"/>
    <property type="molecule type" value="Genomic_DNA"/>
</dbReference>
<evidence type="ECO:0000256" key="4">
    <source>
        <dbReference type="ARBA" id="ARBA00023143"/>
    </source>
</evidence>
<dbReference type="InterPro" id="IPR001029">
    <property type="entry name" value="Flagellin_N"/>
</dbReference>
<dbReference type="InterPro" id="IPR013384">
    <property type="entry name" value="Flagell_FlgL"/>
</dbReference>
<reference evidence="7" key="1">
    <citation type="journal article" date="2019" name="Int. J. Syst. Evol. Microbiol.">
        <title>The Global Catalogue of Microorganisms (GCM) 10K type strain sequencing project: providing services to taxonomists for standard genome sequencing and annotation.</title>
        <authorList>
            <consortium name="The Broad Institute Genomics Platform"/>
            <consortium name="The Broad Institute Genome Sequencing Center for Infectious Disease"/>
            <person name="Wu L."/>
            <person name="Ma J."/>
        </authorList>
    </citation>
    <scope>NUCLEOTIDE SEQUENCE [LARGE SCALE GENOMIC DNA]</scope>
    <source>
        <strain evidence="7">NBRC 105857</strain>
    </source>
</reference>
<dbReference type="SUPFAM" id="SSF64518">
    <property type="entry name" value="Phase 1 flagellin"/>
    <property type="match status" value="1"/>
</dbReference>
<comment type="similarity">
    <text evidence="3">Belongs to the bacterial flagellin family.</text>
</comment>
<name>A0ABQ5YQ47_9BURK</name>
<dbReference type="PANTHER" id="PTHR42792">
    <property type="entry name" value="FLAGELLIN"/>
    <property type="match status" value="1"/>
</dbReference>
<keyword evidence="6" id="KW-0282">Flagellum</keyword>
<gene>
    <name evidence="6" type="primary">flgL</name>
    <name evidence="6" type="ORF">GCM10007875_18230</name>
</gene>
<evidence type="ECO:0000256" key="1">
    <source>
        <dbReference type="ARBA" id="ARBA00004365"/>
    </source>
</evidence>
<dbReference type="PANTHER" id="PTHR42792:SF1">
    <property type="entry name" value="FLAGELLAR HOOK-ASSOCIATED PROTEIN 3"/>
    <property type="match status" value="1"/>
</dbReference>
<evidence type="ECO:0000259" key="5">
    <source>
        <dbReference type="Pfam" id="PF00669"/>
    </source>
</evidence>
<organism evidence="6 7">
    <name type="scientific">Limnobacter litoralis</name>
    <dbReference type="NCBI Taxonomy" id="481366"/>
    <lineage>
        <taxon>Bacteria</taxon>
        <taxon>Pseudomonadati</taxon>
        <taxon>Pseudomonadota</taxon>
        <taxon>Betaproteobacteria</taxon>
        <taxon>Burkholderiales</taxon>
        <taxon>Burkholderiaceae</taxon>
        <taxon>Limnobacter</taxon>
    </lineage>
</organism>